<evidence type="ECO:0000256" key="10">
    <source>
        <dbReference type="HAMAP-Rule" id="MF_00454"/>
    </source>
</evidence>
<keyword evidence="12" id="KW-1185">Reference proteome</keyword>
<comment type="subcellular location">
    <subcellularLocation>
        <location evidence="1 10">Cell membrane</location>
        <topology evidence="1 10">Multi-pass membrane protein</topology>
    </subcellularLocation>
</comment>
<dbReference type="OrthoDB" id="5148600at2"/>
<evidence type="ECO:0000313" key="12">
    <source>
        <dbReference type="Proteomes" id="UP000268084"/>
    </source>
</evidence>
<dbReference type="PANTHER" id="PTHR28259">
    <property type="entry name" value="FLUORIDE EXPORT PROTEIN 1-RELATED"/>
    <property type="match status" value="1"/>
</dbReference>
<keyword evidence="3 10" id="KW-0812">Transmembrane</keyword>
<dbReference type="EMBL" id="CP034170">
    <property type="protein sequence ID" value="AZI59260.1"/>
    <property type="molecule type" value="Genomic_DNA"/>
</dbReference>
<dbReference type="AlphaFoldDB" id="A0A3G8ZPS2"/>
<evidence type="ECO:0000256" key="1">
    <source>
        <dbReference type="ARBA" id="ARBA00004651"/>
    </source>
</evidence>
<feature type="transmembrane region" description="Helical" evidence="10">
    <location>
        <begin position="60"/>
        <end position="80"/>
    </location>
</feature>
<dbReference type="HAMAP" id="MF_00454">
    <property type="entry name" value="FluC"/>
    <property type="match status" value="1"/>
</dbReference>
<feature type="transmembrane region" description="Helical" evidence="10">
    <location>
        <begin position="33"/>
        <end position="53"/>
    </location>
</feature>
<evidence type="ECO:0000313" key="11">
    <source>
        <dbReference type="EMBL" id="AZI59260.1"/>
    </source>
</evidence>
<comment type="similarity">
    <text evidence="7 10">Belongs to the fluoride channel Fluc/FEX (TC 1.A.43) family.</text>
</comment>
<evidence type="ECO:0000256" key="5">
    <source>
        <dbReference type="ARBA" id="ARBA00023136"/>
    </source>
</evidence>
<proteinExistence type="inferred from homology"/>
<organism evidence="11 12">
    <name type="scientific">Nakamurella antarctica</name>
    <dbReference type="NCBI Taxonomy" id="1902245"/>
    <lineage>
        <taxon>Bacteria</taxon>
        <taxon>Bacillati</taxon>
        <taxon>Actinomycetota</taxon>
        <taxon>Actinomycetes</taxon>
        <taxon>Nakamurellales</taxon>
        <taxon>Nakamurellaceae</taxon>
        <taxon>Nakamurella</taxon>
    </lineage>
</organism>
<comment type="function">
    <text evidence="9 10">Fluoride-specific ion channel. Important for reducing fluoride concentration in the cell, thus reducing its toxicity.</text>
</comment>
<keyword evidence="10" id="KW-0479">Metal-binding</keyword>
<dbReference type="GO" id="GO:0062054">
    <property type="term" value="F:fluoride channel activity"/>
    <property type="evidence" value="ECO:0007669"/>
    <property type="project" value="UniProtKB-UniRule"/>
</dbReference>
<name>A0A3G8ZPS2_9ACTN</name>
<reference evidence="11 12" key="2">
    <citation type="submission" date="2018-12" db="EMBL/GenBank/DDBJ databases">
        <title>Nakamurella antarcticus sp. nov., isolated from Antarctica South Shetland Islands soil.</title>
        <authorList>
            <person name="Peng F."/>
        </authorList>
    </citation>
    <scope>NUCLEOTIDE SEQUENCE [LARGE SCALE GENOMIC DNA]</scope>
    <source>
        <strain evidence="11 12">S14-144</strain>
    </source>
</reference>
<keyword evidence="10" id="KW-0813">Transport</keyword>
<keyword evidence="2 10" id="KW-1003">Cell membrane</keyword>
<dbReference type="InterPro" id="IPR003691">
    <property type="entry name" value="FluC"/>
</dbReference>
<dbReference type="PANTHER" id="PTHR28259:SF1">
    <property type="entry name" value="FLUORIDE EXPORT PROTEIN 1-RELATED"/>
    <property type="match status" value="1"/>
</dbReference>
<dbReference type="RefSeq" id="WP_124800164.1">
    <property type="nucleotide sequence ID" value="NZ_CP034170.1"/>
</dbReference>
<dbReference type="NCBIfam" id="TIGR00494">
    <property type="entry name" value="crcB"/>
    <property type="match status" value="1"/>
</dbReference>
<keyword evidence="10" id="KW-0915">Sodium</keyword>
<evidence type="ECO:0000256" key="2">
    <source>
        <dbReference type="ARBA" id="ARBA00022475"/>
    </source>
</evidence>
<evidence type="ECO:0000256" key="8">
    <source>
        <dbReference type="ARBA" id="ARBA00035585"/>
    </source>
</evidence>
<dbReference type="Pfam" id="PF02537">
    <property type="entry name" value="CRCB"/>
    <property type="match status" value="1"/>
</dbReference>
<feature type="transmembrane region" description="Helical" evidence="10">
    <location>
        <begin position="95"/>
        <end position="116"/>
    </location>
</feature>
<keyword evidence="4 10" id="KW-1133">Transmembrane helix</keyword>
<evidence type="ECO:0000256" key="7">
    <source>
        <dbReference type="ARBA" id="ARBA00035120"/>
    </source>
</evidence>
<evidence type="ECO:0000256" key="6">
    <source>
        <dbReference type="ARBA" id="ARBA00023303"/>
    </source>
</evidence>
<protein>
    <recommendedName>
        <fullName evidence="10">Fluoride-specific ion channel FluC</fullName>
    </recommendedName>
</protein>
<accession>A0A3G8ZPS2</accession>
<gene>
    <name evidence="10 11" type="primary">crcB</name>
    <name evidence="10" type="synonym">fluC</name>
    <name evidence="11" type="ORF">EH165_15060</name>
</gene>
<feature type="binding site" evidence="10">
    <location>
        <position position="73"/>
    </location>
    <ligand>
        <name>Na(+)</name>
        <dbReference type="ChEBI" id="CHEBI:29101"/>
        <note>structural</note>
    </ligand>
</feature>
<keyword evidence="5 10" id="KW-0472">Membrane</keyword>
<dbReference type="GO" id="GO:0140114">
    <property type="term" value="P:cellular detoxification of fluoride"/>
    <property type="evidence" value="ECO:0007669"/>
    <property type="project" value="UniProtKB-UniRule"/>
</dbReference>
<keyword evidence="10" id="KW-0406">Ion transport</keyword>
<dbReference type="GO" id="GO:0005886">
    <property type="term" value="C:plasma membrane"/>
    <property type="evidence" value="ECO:0007669"/>
    <property type="project" value="UniProtKB-SubCell"/>
</dbReference>
<dbReference type="GO" id="GO:0046872">
    <property type="term" value="F:metal ion binding"/>
    <property type="evidence" value="ECO:0007669"/>
    <property type="project" value="UniProtKB-KW"/>
</dbReference>
<evidence type="ECO:0000256" key="9">
    <source>
        <dbReference type="ARBA" id="ARBA00049940"/>
    </source>
</evidence>
<reference evidence="11 12" key="1">
    <citation type="submission" date="2018-11" db="EMBL/GenBank/DDBJ databases">
        <authorList>
            <person name="Da X."/>
        </authorList>
    </citation>
    <scope>NUCLEOTIDE SEQUENCE [LARGE SCALE GENOMIC DNA]</scope>
    <source>
        <strain evidence="11 12">S14-144</strain>
    </source>
</reference>
<comment type="activity regulation">
    <text evidence="10">Na(+) is not transported, but it plays an essential structural role and its presence is essential for fluoride channel function.</text>
</comment>
<evidence type="ECO:0000256" key="3">
    <source>
        <dbReference type="ARBA" id="ARBA00022692"/>
    </source>
</evidence>
<comment type="catalytic activity">
    <reaction evidence="8">
        <text>fluoride(in) = fluoride(out)</text>
        <dbReference type="Rhea" id="RHEA:76159"/>
        <dbReference type="ChEBI" id="CHEBI:17051"/>
    </reaction>
    <physiologicalReaction direction="left-to-right" evidence="8">
        <dbReference type="Rhea" id="RHEA:76160"/>
    </physiologicalReaction>
</comment>
<sequence>MTAYLWVALGAAVGAPTRYLTDRWMRNFFPGRVPVGTLLVNIVGSFILGAVLAGPANPTVTLLAGTGFCGALTTYSTFALENAELLATRQQRMAVMYALVTVVAGLGAAFAGYGAFA</sequence>
<keyword evidence="6 10" id="KW-0407">Ion channel</keyword>
<evidence type="ECO:0000256" key="4">
    <source>
        <dbReference type="ARBA" id="ARBA00022989"/>
    </source>
</evidence>
<dbReference type="Proteomes" id="UP000268084">
    <property type="component" value="Chromosome"/>
</dbReference>
<feature type="binding site" evidence="10">
    <location>
        <position position="70"/>
    </location>
    <ligand>
        <name>Na(+)</name>
        <dbReference type="ChEBI" id="CHEBI:29101"/>
        <note>structural</note>
    </ligand>
</feature>
<dbReference type="KEGG" id="nak:EH165_15060"/>